<dbReference type="Proteomes" id="UP000250235">
    <property type="component" value="Unassembled WGS sequence"/>
</dbReference>
<organism evidence="2 3">
    <name type="scientific">Dorcoceras hygrometricum</name>
    <dbReference type="NCBI Taxonomy" id="472368"/>
    <lineage>
        <taxon>Eukaryota</taxon>
        <taxon>Viridiplantae</taxon>
        <taxon>Streptophyta</taxon>
        <taxon>Embryophyta</taxon>
        <taxon>Tracheophyta</taxon>
        <taxon>Spermatophyta</taxon>
        <taxon>Magnoliopsida</taxon>
        <taxon>eudicotyledons</taxon>
        <taxon>Gunneridae</taxon>
        <taxon>Pentapetalae</taxon>
        <taxon>asterids</taxon>
        <taxon>lamiids</taxon>
        <taxon>Lamiales</taxon>
        <taxon>Gesneriaceae</taxon>
        <taxon>Didymocarpoideae</taxon>
        <taxon>Trichosporeae</taxon>
        <taxon>Loxocarpinae</taxon>
        <taxon>Dorcoceras</taxon>
    </lineage>
</organism>
<proteinExistence type="predicted"/>
<feature type="compositionally biased region" description="Basic and acidic residues" evidence="1">
    <location>
        <begin position="175"/>
        <end position="192"/>
    </location>
</feature>
<reference evidence="2 3" key="1">
    <citation type="journal article" date="2015" name="Proc. Natl. Acad. Sci. U.S.A.">
        <title>The resurrection genome of Boea hygrometrica: A blueprint for survival of dehydration.</title>
        <authorList>
            <person name="Xiao L."/>
            <person name="Yang G."/>
            <person name="Zhang L."/>
            <person name="Yang X."/>
            <person name="Zhao S."/>
            <person name="Ji Z."/>
            <person name="Zhou Q."/>
            <person name="Hu M."/>
            <person name="Wang Y."/>
            <person name="Chen M."/>
            <person name="Xu Y."/>
            <person name="Jin H."/>
            <person name="Xiao X."/>
            <person name="Hu G."/>
            <person name="Bao F."/>
            <person name="Hu Y."/>
            <person name="Wan P."/>
            <person name="Li L."/>
            <person name="Deng X."/>
            <person name="Kuang T."/>
            <person name="Xiang C."/>
            <person name="Zhu J.K."/>
            <person name="Oliver M.J."/>
            <person name="He Y."/>
        </authorList>
    </citation>
    <scope>NUCLEOTIDE SEQUENCE [LARGE SCALE GENOMIC DNA]</scope>
    <source>
        <strain evidence="3">cv. XS01</strain>
    </source>
</reference>
<dbReference type="AlphaFoldDB" id="A0A2Z7D1V9"/>
<name>A0A2Z7D1V9_9LAMI</name>
<sequence length="236" mass="27292">MKENHHSDDMNHRMPREFQKYENYLPRLLPTNTRKEHDYLKKYKPKRKVRRVKVAEHHNRPRFILPSSNGVDKVWKLARHRKLPKSLIRTQQRRMLRERASAKREFTGAVVSKSKFCRKATEDKSSDDSDDLSGEDDIQGNETIDFHVGKFHISVDCNTGVVILPEKFIWSRDEENGMNHGSEKIDKKEITVDNRQSGPRPEPRLLSQAALEALTNSARTDSPRRIGRGGGMLGLG</sequence>
<protein>
    <submittedName>
        <fullName evidence="2">Uncharacterized protein</fullName>
    </submittedName>
</protein>
<keyword evidence="3" id="KW-1185">Reference proteome</keyword>
<feature type="region of interest" description="Disordered" evidence="1">
    <location>
        <begin position="175"/>
        <end position="236"/>
    </location>
</feature>
<dbReference type="EMBL" id="KQ990568">
    <property type="protein sequence ID" value="KZV53000.1"/>
    <property type="molecule type" value="Genomic_DNA"/>
</dbReference>
<accession>A0A2Z7D1V9</accession>
<evidence type="ECO:0000313" key="3">
    <source>
        <dbReference type="Proteomes" id="UP000250235"/>
    </source>
</evidence>
<evidence type="ECO:0000313" key="2">
    <source>
        <dbReference type="EMBL" id="KZV53000.1"/>
    </source>
</evidence>
<feature type="compositionally biased region" description="Acidic residues" evidence="1">
    <location>
        <begin position="128"/>
        <end position="137"/>
    </location>
</feature>
<evidence type="ECO:0000256" key="1">
    <source>
        <dbReference type="SAM" id="MobiDB-lite"/>
    </source>
</evidence>
<feature type="region of interest" description="Disordered" evidence="1">
    <location>
        <begin position="117"/>
        <end position="137"/>
    </location>
</feature>
<gene>
    <name evidence="2" type="ORF">F511_32319</name>
</gene>